<evidence type="ECO:0000313" key="8">
    <source>
        <dbReference type="Proteomes" id="UP000306102"/>
    </source>
</evidence>
<reference evidence="7 8" key="1">
    <citation type="journal article" date="2018" name="Proc. Natl. Acad. Sci. U.S.A.">
        <title>Draft genome sequence of Camellia sinensis var. sinensis provides insights into the evolution of the tea genome and tea quality.</title>
        <authorList>
            <person name="Wei C."/>
            <person name="Yang H."/>
            <person name="Wang S."/>
            <person name="Zhao J."/>
            <person name="Liu C."/>
            <person name="Gao L."/>
            <person name="Xia E."/>
            <person name="Lu Y."/>
            <person name="Tai Y."/>
            <person name="She G."/>
            <person name="Sun J."/>
            <person name="Cao H."/>
            <person name="Tong W."/>
            <person name="Gao Q."/>
            <person name="Li Y."/>
            <person name="Deng W."/>
            <person name="Jiang X."/>
            <person name="Wang W."/>
            <person name="Chen Q."/>
            <person name="Zhang S."/>
            <person name="Li H."/>
            <person name="Wu J."/>
            <person name="Wang P."/>
            <person name="Li P."/>
            <person name="Shi C."/>
            <person name="Zheng F."/>
            <person name="Jian J."/>
            <person name="Huang B."/>
            <person name="Shan D."/>
            <person name="Shi M."/>
            <person name="Fang C."/>
            <person name="Yue Y."/>
            <person name="Li F."/>
            <person name="Li D."/>
            <person name="Wei S."/>
            <person name="Han B."/>
            <person name="Jiang C."/>
            <person name="Yin Y."/>
            <person name="Xia T."/>
            <person name="Zhang Z."/>
            <person name="Bennetzen J.L."/>
            <person name="Zhao S."/>
            <person name="Wan X."/>
        </authorList>
    </citation>
    <scope>NUCLEOTIDE SEQUENCE [LARGE SCALE GENOMIC DNA]</scope>
    <source>
        <strain evidence="8">cv. Shuchazao</strain>
        <tissue evidence="7">Leaf</tissue>
    </source>
</reference>
<keyword evidence="3" id="KW-0804">Transcription</keyword>
<evidence type="ECO:0008006" key="9">
    <source>
        <dbReference type="Google" id="ProtNLM"/>
    </source>
</evidence>
<dbReference type="PANTHER" id="PTHR32002:SF62">
    <property type="entry name" value="PROTEIN NLP6-LIKE ISOFORM X1"/>
    <property type="match status" value="1"/>
</dbReference>
<keyword evidence="4" id="KW-0539">Nucleus</keyword>
<feature type="domain" description="RWP-RK" evidence="5">
    <location>
        <begin position="1"/>
        <end position="79"/>
    </location>
</feature>
<organism evidence="7 8">
    <name type="scientific">Camellia sinensis var. sinensis</name>
    <name type="common">China tea</name>
    <dbReference type="NCBI Taxonomy" id="542762"/>
    <lineage>
        <taxon>Eukaryota</taxon>
        <taxon>Viridiplantae</taxon>
        <taxon>Streptophyta</taxon>
        <taxon>Embryophyta</taxon>
        <taxon>Tracheophyta</taxon>
        <taxon>Spermatophyta</taxon>
        <taxon>Magnoliopsida</taxon>
        <taxon>eudicotyledons</taxon>
        <taxon>Gunneridae</taxon>
        <taxon>Pentapetalae</taxon>
        <taxon>asterids</taxon>
        <taxon>Ericales</taxon>
        <taxon>Theaceae</taxon>
        <taxon>Camellia</taxon>
    </lineage>
</organism>
<evidence type="ECO:0000259" key="6">
    <source>
        <dbReference type="PROSITE" id="PS51745"/>
    </source>
</evidence>
<dbReference type="EMBL" id="SDRB02010907">
    <property type="protein sequence ID" value="THG03660.1"/>
    <property type="molecule type" value="Genomic_DNA"/>
</dbReference>
<dbReference type="AlphaFoldDB" id="A0A4S4DL45"/>
<feature type="domain" description="PB1" evidence="6">
    <location>
        <begin position="108"/>
        <end position="193"/>
    </location>
</feature>
<dbReference type="Gene3D" id="3.10.20.90">
    <property type="entry name" value="Phosphatidylinositol 3-kinase Catalytic Subunit, Chain A, domain 1"/>
    <property type="match status" value="1"/>
</dbReference>
<dbReference type="Pfam" id="PF02042">
    <property type="entry name" value="RWP-RK"/>
    <property type="match status" value="1"/>
</dbReference>
<keyword evidence="1" id="KW-0805">Transcription regulation</keyword>
<name>A0A4S4DL45_CAMSN</name>
<evidence type="ECO:0000256" key="4">
    <source>
        <dbReference type="ARBA" id="ARBA00023242"/>
    </source>
</evidence>
<sequence length="261" mass="29491">MFPISLAIILQFLGRSNPKMGLEKDSIGYDIESVSKSTLKRACREYGIDRWPRRNIYKSGCSQTNEWAPCVNLEQSSQLNLDDLPFAQPSASIVHTEPHDTTMQDANVVTIKEKYAEGNAIKFRLSLSSRLIELQQEVAERLNLEAGTFHVKYKDEDGDLILIACDGDLRDYMCVSRLEGKTCVVNRIEIFLTEELFGYALKNLGKARNNIVADLNGESQMETGVFFQCKPHAFGVPIHRNLKNKIRSTRAEDSKAQNLDI</sequence>
<dbReference type="InterPro" id="IPR053793">
    <property type="entry name" value="PB1-like"/>
</dbReference>
<dbReference type="GO" id="GO:0003700">
    <property type="term" value="F:DNA-binding transcription factor activity"/>
    <property type="evidence" value="ECO:0007669"/>
    <property type="project" value="InterPro"/>
</dbReference>
<dbReference type="InterPro" id="IPR003035">
    <property type="entry name" value="RWP-RK_dom"/>
</dbReference>
<keyword evidence="8" id="KW-1185">Reference proteome</keyword>
<accession>A0A4S4DL45</accession>
<dbReference type="InterPro" id="IPR045012">
    <property type="entry name" value="NLP"/>
</dbReference>
<evidence type="ECO:0000259" key="5">
    <source>
        <dbReference type="PROSITE" id="PS51519"/>
    </source>
</evidence>
<protein>
    <recommendedName>
        <fullName evidence="9">PB1 domain-containing protein</fullName>
    </recommendedName>
</protein>
<keyword evidence="2" id="KW-0238">DNA-binding</keyword>
<evidence type="ECO:0000313" key="7">
    <source>
        <dbReference type="EMBL" id="THG03660.1"/>
    </source>
</evidence>
<dbReference type="PANTHER" id="PTHR32002">
    <property type="entry name" value="PROTEIN NLP8"/>
    <property type="match status" value="1"/>
</dbReference>
<dbReference type="InterPro" id="IPR000270">
    <property type="entry name" value="PB1_dom"/>
</dbReference>
<proteinExistence type="predicted"/>
<evidence type="ECO:0000256" key="3">
    <source>
        <dbReference type="ARBA" id="ARBA00023163"/>
    </source>
</evidence>
<dbReference type="SUPFAM" id="SSF54277">
    <property type="entry name" value="CAD &amp; PB1 domains"/>
    <property type="match status" value="1"/>
</dbReference>
<dbReference type="PROSITE" id="PS51519">
    <property type="entry name" value="RWP_RK"/>
    <property type="match status" value="1"/>
</dbReference>
<dbReference type="PROSITE" id="PS51745">
    <property type="entry name" value="PB1"/>
    <property type="match status" value="1"/>
</dbReference>
<dbReference type="Proteomes" id="UP000306102">
    <property type="component" value="Unassembled WGS sequence"/>
</dbReference>
<gene>
    <name evidence="7" type="ORF">TEA_022606</name>
</gene>
<dbReference type="SMART" id="SM00666">
    <property type="entry name" value="PB1"/>
    <property type="match status" value="1"/>
</dbReference>
<dbReference type="Pfam" id="PF00564">
    <property type="entry name" value="PB1"/>
    <property type="match status" value="1"/>
</dbReference>
<dbReference type="GO" id="GO:0003677">
    <property type="term" value="F:DNA binding"/>
    <property type="evidence" value="ECO:0007669"/>
    <property type="project" value="UniProtKB-KW"/>
</dbReference>
<evidence type="ECO:0000256" key="1">
    <source>
        <dbReference type="ARBA" id="ARBA00023015"/>
    </source>
</evidence>
<evidence type="ECO:0000256" key="2">
    <source>
        <dbReference type="ARBA" id="ARBA00023125"/>
    </source>
</evidence>
<dbReference type="STRING" id="542762.A0A4S4DL45"/>
<comment type="caution">
    <text evidence="7">The sequence shown here is derived from an EMBL/GenBank/DDBJ whole genome shotgun (WGS) entry which is preliminary data.</text>
</comment>